<protein>
    <submittedName>
        <fullName evidence="4">2-keto-4-pentenoate hydratase/2-oxohepta-3-ene-1,7-dioic acid hydratase in catechol pathway</fullName>
    </submittedName>
</protein>
<feature type="domain" description="Fumarylacetoacetase-like C-terminal" evidence="3">
    <location>
        <begin position="80"/>
        <end position="282"/>
    </location>
</feature>
<evidence type="ECO:0000313" key="5">
    <source>
        <dbReference type="Proteomes" id="UP000588068"/>
    </source>
</evidence>
<evidence type="ECO:0000259" key="3">
    <source>
        <dbReference type="Pfam" id="PF01557"/>
    </source>
</evidence>
<dbReference type="InterPro" id="IPR051121">
    <property type="entry name" value="FAH"/>
</dbReference>
<accession>A0A841HKU0</accession>
<dbReference type="InterPro" id="IPR036663">
    <property type="entry name" value="Fumarylacetoacetase_C_sf"/>
</dbReference>
<evidence type="ECO:0000313" key="4">
    <source>
        <dbReference type="EMBL" id="MBB6093821.1"/>
    </source>
</evidence>
<comment type="caution">
    <text evidence="4">The sequence shown here is derived from an EMBL/GenBank/DDBJ whole genome shotgun (WGS) entry which is preliminary data.</text>
</comment>
<dbReference type="Proteomes" id="UP000588068">
    <property type="component" value="Unassembled WGS sequence"/>
</dbReference>
<dbReference type="AlphaFoldDB" id="A0A841HKU0"/>
<keyword evidence="2" id="KW-0479">Metal-binding</keyword>
<organism evidence="4 5">
    <name type="scientific">Povalibacter uvarum</name>
    <dbReference type="NCBI Taxonomy" id="732238"/>
    <lineage>
        <taxon>Bacteria</taxon>
        <taxon>Pseudomonadati</taxon>
        <taxon>Pseudomonadota</taxon>
        <taxon>Gammaproteobacteria</taxon>
        <taxon>Steroidobacterales</taxon>
        <taxon>Steroidobacteraceae</taxon>
        <taxon>Povalibacter</taxon>
    </lineage>
</organism>
<evidence type="ECO:0000256" key="1">
    <source>
        <dbReference type="ARBA" id="ARBA00010211"/>
    </source>
</evidence>
<name>A0A841HKU0_9GAMM</name>
<dbReference type="InterPro" id="IPR011234">
    <property type="entry name" value="Fumarylacetoacetase-like_C"/>
</dbReference>
<dbReference type="Pfam" id="PF01557">
    <property type="entry name" value="FAA_hydrolase"/>
    <property type="match status" value="1"/>
</dbReference>
<sequence length="283" mass="30190">MRICRFDRNRIGLVVGGQIRDVTAVLSQLPAQRYPFPTHDVFIDALPGLKEALEREAASASPIDLDSVALLSPIANPGKLVAAPVNYASHIAEATADAATFPKEQLRRIQETGLFLKASSSMCGASEGIRLALPDRRTDHEIELAVVIGKTASKVASSDAMSHVAGYCIGLDITLRGTEERSIRKSCDTYSVLGPWLTTPDEIADVGQLDLDLSVNGEPRQRANTRDLVLSVPQLIVFASSFYTLHPGDVIFTGTPSGVGLIRSGDTVNATITGLGQLVVKVS</sequence>
<dbReference type="GO" id="GO:0044281">
    <property type="term" value="P:small molecule metabolic process"/>
    <property type="evidence" value="ECO:0007669"/>
    <property type="project" value="UniProtKB-ARBA"/>
</dbReference>
<dbReference type="PANTHER" id="PTHR42796">
    <property type="entry name" value="FUMARYLACETOACETATE HYDROLASE DOMAIN-CONTAINING PROTEIN 2A-RELATED"/>
    <property type="match status" value="1"/>
</dbReference>
<comment type="similarity">
    <text evidence="1">Belongs to the FAH family.</text>
</comment>
<dbReference type="PANTHER" id="PTHR42796:SF4">
    <property type="entry name" value="FUMARYLACETOACETATE HYDROLASE DOMAIN-CONTAINING PROTEIN 2A"/>
    <property type="match status" value="1"/>
</dbReference>
<evidence type="ECO:0000256" key="2">
    <source>
        <dbReference type="ARBA" id="ARBA00022723"/>
    </source>
</evidence>
<keyword evidence="5" id="KW-1185">Reference proteome</keyword>
<dbReference type="GO" id="GO:0003824">
    <property type="term" value="F:catalytic activity"/>
    <property type="evidence" value="ECO:0007669"/>
    <property type="project" value="InterPro"/>
</dbReference>
<reference evidence="4 5" key="1">
    <citation type="submission" date="2020-08" db="EMBL/GenBank/DDBJ databases">
        <title>Genomic Encyclopedia of Type Strains, Phase IV (KMG-IV): sequencing the most valuable type-strain genomes for metagenomic binning, comparative biology and taxonomic classification.</title>
        <authorList>
            <person name="Goeker M."/>
        </authorList>
    </citation>
    <scope>NUCLEOTIDE SEQUENCE [LARGE SCALE GENOMIC DNA]</scope>
    <source>
        <strain evidence="4 5">DSM 26723</strain>
    </source>
</reference>
<dbReference type="GO" id="GO:0046872">
    <property type="term" value="F:metal ion binding"/>
    <property type="evidence" value="ECO:0007669"/>
    <property type="project" value="UniProtKB-KW"/>
</dbReference>
<proteinExistence type="inferred from homology"/>
<gene>
    <name evidence="4" type="ORF">HNQ60_002702</name>
</gene>
<dbReference type="RefSeq" id="WP_184332553.1">
    <property type="nucleotide sequence ID" value="NZ_JACHHZ010000003.1"/>
</dbReference>
<dbReference type="Gene3D" id="3.90.850.10">
    <property type="entry name" value="Fumarylacetoacetase-like, C-terminal domain"/>
    <property type="match status" value="1"/>
</dbReference>
<dbReference type="SUPFAM" id="SSF56529">
    <property type="entry name" value="FAH"/>
    <property type="match status" value="1"/>
</dbReference>
<dbReference type="EMBL" id="JACHHZ010000003">
    <property type="protein sequence ID" value="MBB6093821.1"/>
    <property type="molecule type" value="Genomic_DNA"/>
</dbReference>